<dbReference type="Proteomes" id="UP001652503">
    <property type="component" value="Unassembled WGS sequence"/>
</dbReference>
<protein>
    <recommendedName>
        <fullName evidence="3">Short-chain dehydrogenase</fullName>
    </recommendedName>
</protein>
<dbReference type="RefSeq" id="WP_263722043.1">
    <property type="nucleotide sequence ID" value="NZ_JAOWLA010000011.1"/>
</dbReference>
<dbReference type="SUPFAM" id="SSF51735">
    <property type="entry name" value="NAD(P)-binding Rossmann-fold domains"/>
    <property type="match status" value="1"/>
</dbReference>
<keyword evidence="2" id="KW-1185">Reference proteome</keyword>
<dbReference type="Gene3D" id="3.40.50.720">
    <property type="entry name" value="NAD(P)-binding Rossmann-like Domain"/>
    <property type="match status" value="1"/>
</dbReference>
<reference evidence="1 2" key="1">
    <citation type="submission" date="2022-10" db="EMBL/GenBank/DDBJ databases">
        <title>Defluviimonas sp. nov., isolated from ocean surface water.</title>
        <authorList>
            <person name="He W."/>
            <person name="Wang L."/>
            <person name="Zhang D.-F."/>
        </authorList>
    </citation>
    <scope>NUCLEOTIDE SEQUENCE [LARGE SCALE GENOMIC DNA]</scope>
    <source>
        <strain evidence="1 2">WL0075</strain>
    </source>
</reference>
<name>A0ABT2Z2Z7_9RHOB</name>
<evidence type="ECO:0008006" key="3">
    <source>
        <dbReference type="Google" id="ProtNLM"/>
    </source>
</evidence>
<dbReference type="EMBL" id="JAOWLA010000011">
    <property type="protein sequence ID" value="MCV2865519.1"/>
    <property type="molecule type" value="Genomic_DNA"/>
</dbReference>
<comment type="caution">
    <text evidence="1">The sequence shown here is derived from an EMBL/GenBank/DDBJ whole genome shotgun (WGS) entry which is preliminary data.</text>
</comment>
<evidence type="ECO:0000313" key="2">
    <source>
        <dbReference type="Proteomes" id="UP001652503"/>
    </source>
</evidence>
<gene>
    <name evidence="1" type="ORF">OE647_12365</name>
</gene>
<sequence length="61" mass="6312">MEKARAVIIGAGDGLSASLARELACDHRLTLAARSGERMKAVAEETGAEMVLLDATDKAAV</sequence>
<organism evidence="1 2">
    <name type="scientific">Albidovulum sediminicola</name>
    <dbReference type="NCBI Taxonomy" id="2984331"/>
    <lineage>
        <taxon>Bacteria</taxon>
        <taxon>Pseudomonadati</taxon>
        <taxon>Pseudomonadota</taxon>
        <taxon>Alphaproteobacteria</taxon>
        <taxon>Rhodobacterales</taxon>
        <taxon>Paracoccaceae</taxon>
        <taxon>Albidovulum</taxon>
    </lineage>
</organism>
<accession>A0ABT2Z2Z7</accession>
<evidence type="ECO:0000313" key="1">
    <source>
        <dbReference type="EMBL" id="MCV2865519.1"/>
    </source>
</evidence>
<proteinExistence type="predicted"/>
<dbReference type="InterPro" id="IPR036291">
    <property type="entry name" value="NAD(P)-bd_dom_sf"/>
</dbReference>